<dbReference type="RefSeq" id="XP_007409982.1">
    <property type="nucleotide sequence ID" value="XM_007409920.1"/>
</dbReference>
<evidence type="ECO:0000313" key="1">
    <source>
        <dbReference type="EMBL" id="EGG06542.1"/>
    </source>
</evidence>
<protein>
    <submittedName>
        <fullName evidence="1">Uncharacterized protein</fullName>
    </submittedName>
</protein>
<dbReference type="AlphaFoldDB" id="F4RLI2"/>
<dbReference type="InParanoid" id="F4RLI2"/>
<dbReference type="GeneID" id="18934161"/>
<dbReference type="KEGG" id="mlr:MELLADRAFT_86352"/>
<accession>F4RLI2</accession>
<dbReference type="Proteomes" id="UP000001072">
    <property type="component" value="Unassembled WGS sequence"/>
</dbReference>
<evidence type="ECO:0000313" key="2">
    <source>
        <dbReference type="Proteomes" id="UP000001072"/>
    </source>
</evidence>
<dbReference type="EMBL" id="GL883107">
    <property type="protein sequence ID" value="EGG06542.1"/>
    <property type="molecule type" value="Genomic_DNA"/>
</dbReference>
<dbReference type="VEuPathDB" id="FungiDB:MELLADRAFT_86352"/>
<keyword evidence="2" id="KW-1185">Reference proteome</keyword>
<dbReference type="HOGENOM" id="CLU_844889_0_0_1"/>
<name>F4RLI2_MELLP</name>
<dbReference type="OrthoDB" id="2507612at2759"/>
<dbReference type="STRING" id="747676.F4RLI2"/>
<organism evidence="2">
    <name type="scientific">Melampsora larici-populina (strain 98AG31 / pathotype 3-4-7)</name>
    <name type="common">Poplar leaf rust fungus</name>
    <dbReference type="NCBI Taxonomy" id="747676"/>
    <lineage>
        <taxon>Eukaryota</taxon>
        <taxon>Fungi</taxon>
        <taxon>Dikarya</taxon>
        <taxon>Basidiomycota</taxon>
        <taxon>Pucciniomycotina</taxon>
        <taxon>Pucciniomycetes</taxon>
        <taxon>Pucciniales</taxon>
        <taxon>Melampsoraceae</taxon>
        <taxon>Melampsora</taxon>
    </lineage>
</organism>
<gene>
    <name evidence="1" type="ORF">MELLADRAFT_86352</name>
</gene>
<proteinExistence type="predicted"/>
<sequence>MSMTPQVKEADEQTANQVQKHFRLMAGVGRSKADFPKSPTLSDLENMPQLTVDYETAPLGEAVPNLIRHDQLQPTWKPEDMEHTASGMLQYCRRRLQQYGIPYVGLSTARGDAKAEDWNRRVLAFCTDTFNRAYACQEYHVVDHHPQRIMKLMQAHIDYRLKHMRRYNNNEAILQRDQKRDRQQQRRLRLAKRRKEMCELEGSSPFARFGDLFEDERLCSSEESDEEVMNEDRVRHTPVWRSSLATSLVENIDQEYHKMRQGEFPKRSGRKPAKRVLSNYRPEGGKLRWPAALPKDCYSDVWLRSLDRKDLESLEMKEDILGNSFLTLS</sequence>
<reference evidence="2" key="1">
    <citation type="journal article" date="2011" name="Proc. Natl. Acad. Sci. U.S.A.">
        <title>Obligate biotrophy features unraveled by the genomic analysis of rust fungi.</title>
        <authorList>
            <person name="Duplessis S."/>
            <person name="Cuomo C.A."/>
            <person name="Lin Y.-C."/>
            <person name="Aerts A."/>
            <person name="Tisserant E."/>
            <person name="Veneault-Fourrey C."/>
            <person name="Joly D.L."/>
            <person name="Hacquard S."/>
            <person name="Amselem J."/>
            <person name="Cantarel B.L."/>
            <person name="Chiu R."/>
            <person name="Coutinho P.M."/>
            <person name="Feau N."/>
            <person name="Field M."/>
            <person name="Frey P."/>
            <person name="Gelhaye E."/>
            <person name="Goldberg J."/>
            <person name="Grabherr M.G."/>
            <person name="Kodira C.D."/>
            <person name="Kohler A."/>
            <person name="Kuees U."/>
            <person name="Lindquist E.A."/>
            <person name="Lucas S.M."/>
            <person name="Mago R."/>
            <person name="Mauceli E."/>
            <person name="Morin E."/>
            <person name="Murat C."/>
            <person name="Pangilinan J.L."/>
            <person name="Park R."/>
            <person name="Pearson M."/>
            <person name="Quesneville H."/>
            <person name="Rouhier N."/>
            <person name="Sakthikumar S."/>
            <person name="Salamov A.A."/>
            <person name="Schmutz J."/>
            <person name="Selles B."/>
            <person name="Shapiro H."/>
            <person name="Tanguay P."/>
            <person name="Tuskan G.A."/>
            <person name="Henrissat B."/>
            <person name="Van de Peer Y."/>
            <person name="Rouze P."/>
            <person name="Ellis J.G."/>
            <person name="Dodds P.N."/>
            <person name="Schein J.E."/>
            <person name="Zhong S."/>
            <person name="Hamelin R.C."/>
            <person name="Grigoriev I.V."/>
            <person name="Szabo L.J."/>
            <person name="Martin F."/>
        </authorList>
    </citation>
    <scope>NUCLEOTIDE SEQUENCE [LARGE SCALE GENOMIC DNA]</scope>
    <source>
        <strain evidence="2">98AG31 / pathotype 3-4-7</strain>
    </source>
</reference>